<evidence type="ECO:0000256" key="4">
    <source>
        <dbReference type="ARBA" id="ARBA00022679"/>
    </source>
</evidence>
<gene>
    <name evidence="9" type="ORF">PU630_11885</name>
</gene>
<evidence type="ECO:0000256" key="7">
    <source>
        <dbReference type="PROSITE-ProRule" id="PRU00423"/>
    </source>
</evidence>
<dbReference type="Gene3D" id="3.40.50.2300">
    <property type="match status" value="1"/>
</dbReference>
<protein>
    <submittedName>
        <fullName evidence="9">PTS sugar transporter</fullName>
    </submittedName>
</protein>
<accession>A0ABY8BWN5</accession>
<dbReference type="RefSeq" id="WP_275277275.1">
    <property type="nucleotide sequence ID" value="NZ_CP119108.1"/>
</dbReference>
<reference evidence="9 10" key="1">
    <citation type="submission" date="2023-03" db="EMBL/GenBank/DDBJ databases">
        <title>Genome sequence of Microbacterium sp. KACC 23027.</title>
        <authorList>
            <person name="Kim S."/>
            <person name="Heo J."/>
            <person name="Kwon S.-W."/>
        </authorList>
    </citation>
    <scope>NUCLEOTIDE SEQUENCE [LARGE SCALE GENOMIC DNA]</scope>
    <source>
        <strain evidence="9 10">KACC 23027</strain>
    </source>
</reference>
<feature type="domain" description="PTS EIIB type-3" evidence="8">
    <location>
        <begin position="1"/>
        <end position="105"/>
    </location>
</feature>
<dbReference type="PROSITE" id="PS51100">
    <property type="entry name" value="PTS_EIIB_TYPE_3"/>
    <property type="match status" value="1"/>
</dbReference>
<dbReference type="SUPFAM" id="SSF52794">
    <property type="entry name" value="PTS system IIB component-like"/>
    <property type="match status" value="1"/>
</dbReference>
<keyword evidence="4" id="KW-0808">Transferase</keyword>
<evidence type="ECO:0000259" key="8">
    <source>
        <dbReference type="PROSITE" id="PS51100"/>
    </source>
</evidence>
<dbReference type="PANTHER" id="PTHR34581:SF2">
    <property type="entry name" value="PTS SYSTEM N,N'-DIACETYLCHITOBIOSE-SPECIFIC EIIB COMPONENT"/>
    <property type="match status" value="1"/>
</dbReference>
<dbReference type="PANTHER" id="PTHR34581">
    <property type="entry name" value="PTS SYSTEM N,N'-DIACETYLCHITOBIOSE-SPECIFIC EIIB COMPONENT"/>
    <property type="match status" value="1"/>
</dbReference>
<keyword evidence="3 9" id="KW-0762">Sugar transport</keyword>
<evidence type="ECO:0000313" key="10">
    <source>
        <dbReference type="Proteomes" id="UP001214553"/>
    </source>
</evidence>
<evidence type="ECO:0000256" key="5">
    <source>
        <dbReference type="ARBA" id="ARBA00022683"/>
    </source>
</evidence>
<evidence type="ECO:0000256" key="1">
    <source>
        <dbReference type="ARBA" id="ARBA00022448"/>
    </source>
</evidence>
<evidence type="ECO:0000313" key="9">
    <source>
        <dbReference type="EMBL" id="WEG07937.1"/>
    </source>
</evidence>
<dbReference type="InterPro" id="IPR051819">
    <property type="entry name" value="PTS_sugar-specific_EIIB"/>
</dbReference>
<keyword evidence="10" id="KW-1185">Reference proteome</keyword>
<dbReference type="InterPro" id="IPR013012">
    <property type="entry name" value="PTS_EIIB_3"/>
</dbReference>
<keyword evidence="5" id="KW-0598">Phosphotransferase system</keyword>
<evidence type="ECO:0000256" key="6">
    <source>
        <dbReference type="ARBA" id="ARBA00022777"/>
    </source>
</evidence>
<organism evidence="9 10">
    <name type="scientific">Microbacterium horticulturae</name>
    <dbReference type="NCBI Taxonomy" id="3028316"/>
    <lineage>
        <taxon>Bacteria</taxon>
        <taxon>Bacillati</taxon>
        <taxon>Actinomycetota</taxon>
        <taxon>Actinomycetes</taxon>
        <taxon>Micrococcales</taxon>
        <taxon>Microbacteriaceae</taxon>
        <taxon>Microbacterium</taxon>
    </lineage>
</organism>
<name>A0ABY8BWN5_9MICO</name>
<proteinExistence type="predicted"/>
<evidence type="ECO:0000256" key="2">
    <source>
        <dbReference type="ARBA" id="ARBA00022553"/>
    </source>
</evidence>
<feature type="modified residue" description="Phosphocysteine; by EIIA" evidence="7">
    <location>
        <position position="7"/>
    </location>
</feature>
<sequence length="111" mass="11708">MRITVMCGAGASSTFVAQRLRGAIATRGLDHTAHAAGLSSYPDCLDGTDVLLVGPHLADRMDDVRRDAASRGVHVAMLPDDIFGDRDGERAFALAEAAVTPMTANDERNPS</sequence>
<dbReference type="Pfam" id="PF02302">
    <property type="entry name" value="PTS_IIB"/>
    <property type="match status" value="1"/>
</dbReference>
<dbReference type="InterPro" id="IPR003501">
    <property type="entry name" value="PTS_EIIB_2/3"/>
</dbReference>
<evidence type="ECO:0000256" key="3">
    <source>
        <dbReference type="ARBA" id="ARBA00022597"/>
    </source>
</evidence>
<keyword evidence="6" id="KW-0418">Kinase</keyword>
<dbReference type="InterPro" id="IPR036095">
    <property type="entry name" value="PTS_EIIB-like_sf"/>
</dbReference>
<dbReference type="Proteomes" id="UP001214553">
    <property type="component" value="Chromosome"/>
</dbReference>
<dbReference type="EMBL" id="CP119108">
    <property type="protein sequence ID" value="WEG07937.1"/>
    <property type="molecule type" value="Genomic_DNA"/>
</dbReference>
<keyword evidence="2" id="KW-0597">Phosphoprotein</keyword>
<keyword evidence="1" id="KW-0813">Transport</keyword>